<dbReference type="Proteomes" id="UP001177003">
    <property type="component" value="Chromosome 5"/>
</dbReference>
<name>A0AA35Z7D3_LACSI</name>
<proteinExistence type="predicted"/>
<evidence type="ECO:0000313" key="2">
    <source>
        <dbReference type="Proteomes" id="UP001177003"/>
    </source>
</evidence>
<keyword evidence="2" id="KW-1185">Reference proteome</keyword>
<sequence length="154" mass="17813">MNYKWVSLRPVHGNLALKFLNCVIKQPAFQQLKNLTYVYCITVHILVKSRMYASAKSIFTQLSDMGINSNSIFAALMDTYRLCNSNPTILFLVGNSKREDGCLVFDRRIHGCLFLVFLTGNEYRCYEEANIDEEKEENIENESVLYQNVLCYNV</sequence>
<gene>
    <name evidence="1" type="ORF">LSALG_LOCUS26376</name>
</gene>
<organism evidence="1 2">
    <name type="scientific">Lactuca saligna</name>
    <name type="common">Willowleaf lettuce</name>
    <dbReference type="NCBI Taxonomy" id="75948"/>
    <lineage>
        <taxon>Eukaryota</taxon>
        <taxon>Viridiplantae</taxon>
        <taxon>Streptophyta</taxon>
        <taxon>Embryophyta</taxon>
        <taxon>Tracheophyta</taxon>
        <taxon>Spermatophyta</taxon>
        <taxon>Magnoliopsida</taxon>
        <taxon>eudicotyledons</taxon>
        <taxon>Gunneridae</taxon>
        <taxon>Pentapetalae</taxon>
        <taxon>asterids</taxon>
        <taxon>campanulids</taxon>
        <taxon>Asterales</taxon>
        <taxon>Asteraceae</taxon>
        <taxon>Cichorioideae</taxon>
        <taxon>Cichorieae</taxon>
        <taxon>Lactucinae</taxon>
        <taxon>Lactuca</taxon>
    </lineage>
</organism>
<accession>A0AA35Z7D3</accession>
<dbReference type="EMBL" id="OX465081">
    <property type="protein sequence ID" value="CAI9286983.1"/>
    <property type="molecule type" value="Genomic_DNA"/>
</dbReference>
<protein>
    <recommendedName>
        <fullName evidence="3">Pentatricopeptide repeat-containing protein</fullName>
    </recommendedName>
</protein>
<reference evidence="1" key="1">
    <citation type="submission" date="2023-04" db="EMBL/GenBank/DDBJ databases">
        <authorList>
            <person name="Vijverberg K."/>
            <person name="Xiong W."/>
            <person name="Schranz E."/>
        </authorList>
    </citation>
    <scope>NUCLEOTIDE SEQUENCE</scope>
</reference>
<evidence type="ECO:0000313" key="1">
    <source>
        <dbReference type="EMBL" id="CAI9286983.1"/>
    </source>
</evidence>
<evidence type="ECO:0008006" key="3">
    <source>
        <dbReference type="Google" id="ProtNLM"/>
    </source>
</evidence>
<dbReference type="AlphaFoldDB" id="A0AA35Z7D3"/>